<evidence type="ECO:0000256" key="1">
    <source>
        <dbReference type="ARBA" id="ARBA00004123"/>
    </source>
</evidence>
<feature type="repeat" description="WD" evidence="7">
    <location>
        <begin position="341"/>
        <end position="382"/>
    </location>
</feature>
<dbReference type="GO" id="GO:0003723">
    <property type="term" value="F:RNA binding"/>
    <property type="evidence" value="ECO:0007669"/>
    <property type="project" value="TreeGrafter"/>
</dbReference>
<keyword evidence="10" id="KW-1185">Reference proteome</keyword>
<dbReference type="PROSITE" id="PS50082">
    <property type="entry name" value="WD_REPEATS_2"/>
    <property type="match status" value="6"/>
</dbReference>
<evidence type="ECO:0000313" key="10">
    <source>
        <dbReference type="Proteomes" id="UP000006671"/>
    </source>
</evidence>
<dbReference type="eggNOG" id="KOG0640">
    <property type="taxonomic scope" value="Eukaryota"/>
</dbReference>
<dbReference type="VEuPathDB" id="AmoebaDB:NAEGRDRAFT_77293"/>
<dbReference type="InterPro" id="IPR044633">
    <property type="entry name" value="CstF1-like"/>
</dbReference>
<feature type="compositionally biased region" description="Low complexity" evidence="8">
    <location>
        <begin position="1"/>
        <end position="25"/>
    </location>
</feature>
<dbReference type="GeneID" id="8861421"/>
<evidence type="ECO:0000256" key="7">
    <source>
        <dbReference type="PROSITE-ProRule" id="PRU00221"/>
    </source>
</evidence>
<evidence type="ECO:0000256" key="3">
    <source>
        <dbReference type="ARBA" id="ARBA00022664"/>
    </source>
</evidence>
<dbReference type="PANTHER" id="PTHR44133:SF2">
    <property type="entry name" value="CLEAVAGE STIMULATION FACTOR SUBUNIT 1"/>
    <property type="match status" value="1"/>
</dbReference>
<gene>
    <name evidence="9" type="ORF">NAEGRDRAFT_77293</name>
</gene>
<keyword evidence="4" id="KW-0677">Repeat</keyword>
<protein>
    <recommendedName>
        <fullName evidence="6">Cleavage stimulation factor 50 kDa subunit</fullName>
    </recommendedName>
</protein>
<dbReference type="RefSeq" id="XP_002679977.1">
    <property type="nucleotide sequence ID" value="XM_002679931.1"/>
</dbReference>
<dbReference type="SUPFAM" id="SSF50978">
    <property type="entry name" value="WD40 repeat-like"/>
    <property type="match status" value="1"/>
</dbReference>
<proteinExistence type="predicted"/>
<dbReference type="OrthoDB" id="14421at2759"/>
<feature type="repeat" description="WD" evidence="7">
    <location>
        <begin position="297"/>
        <end position="338"/>
    </location>
</feature>
<evidence type="ECO:0000256" key="8">
    <source>
        <dbReference type="SAM" id="MobiDB-lite"/>
    </source>
</evidence>
<keyword evidence="2 7" id="KW-0853">WD repeat</keyword>
<dbReference type="Gene3D" id="2.130.10.10">
    <property type="entry name" value="YVTN repeat-like/Quinoprotein amine dehydrogenase"/>
    <property type="match status" value="2"/>
</dbReference>
<dbReference type="AlphaFoldDB" id="D2V7D0"/>
<accession>D2V7D0</accession>
<evidence type="ECO:0000256" key="4">
    <source>
        <dbReference type="ARBA" id="ARBA00022737"/>
    </source>
</evidence>
<dbReference type="InterPro" id="IPR015943">
    <property type="entry name" value="WD40/YVTN_repeat-like_dom_sf"/>
</dbReference>
<dbReference type="EMBL" id="GG738855">
    <property type="protein sequence ID" value="EFC47233.1"/>
    <property type="molecule type" value="Genomic_DNA"/>
</dbReference>
<feature type="region of interest" description="Disordered" evidence="8">
    <location>
        <begin position="1"/>
        <end position="36"/>
    </location>
</feature>
<organism evidence="10">
    <name type="scientific">Naegleria gruberi</name>
    <name type="common">Amoeba</name>
    <dbReference type="NCBI Taxonomy" id="5762"/>
    <lineage>
        <taxon>Eukaryota</taxon>
        <taxon>Discoba</taxon>
        <taxon>Heterolobosea</taxon>
        <taxon>Tetramitia</taxon>
        <taxon>Eutetramitia</taxon>
        <taxon>Vahlkampfiidae</taxon>
        <taxon>Naegleria</taxon>
    </lineage>
</organism>
<evidence type="ECO:0000256" key="5">
    <source>
        <dbReference type="ARBA" id="ARBA00023242"/>
    </source>
</evidence>
<evidence type="ECO:0000313" key="9">
    <source>
        <dbReference type="EMBL" id="EFC47233.1"/>
    </source>
</evidence>
<feature type="repeat" description="WD" evidence="7">
    <location>
        <begin position="430"/>
        <end position="471"/>
    </location>
</feature>
<reference evidence="9 10" key="1">
    <citation type="journal article" date="2010" name="Cell">
        <title>The genome of Naegleria gruberi illuminates early eukaryotic versatility.</title>
        <authorList>
            <person name="Fritz-Laylin L.K."/>
            <person name="Prochnik S.E."/>
            <person name="Ginger M.L."/>
            <person name="Dacks J.B."/>
            <person name="Carpenter M.L."/>
            <person name="Field M.C."/>
            <person name="Kuo A."/>
            <person name="Paredez A."/>
            <person name="Chapman J."/>
            <person name="Pham J."/>
            <person name="Shu S."/>
            <person name="Neupane R."/>
            <person name="Cipriano M."/>
            <person name="Mancuso J."/>
            <person name="Tu H."/>
            <person name="Salamov A."/>
            <person name="Lindquist E."/>
            <person name="Shapiro H."/>
            <person name="Lucas S."/>
            <person name="Grigoriev I.V."/>
            <person name="Cande W.Z."/>
            <person name="Fulton C."/>
            <person name="Rokhsar D.S."/>
            <person name="Dawson S.C."/>
        </authorList>
    </citation>
    <scope>NUCLEOTIDE SEQUENCE [LARGE SCALE GENOMIC DNA]</scope>
    <source>
        <strain evidence="9 10">NEG-M</strain>
    </source>
</reference>
<dbReference type="InterPro" id="IPR001680">
    <property type="entry name" value="WD40_rpt"/>
</dbReference>
<dbReference type="InterPro" id="IPR019775">
    <property type="entry name" value="WD40_repeat_CS"/>
</dbReference>
<dbReference type="PANTHER" id="PTHR44133">
    <property type="entry name" value="CLEAVAGE STIMULATION FACTOR SUBUNIT 1"/>
    <property type="match status" value="1"/>
</dbReference>
<evidence type="ECO:0000256" key="6">
    <source>
        <dbReference type="ARBA" id="ARBA00029851"/>
    </source>
</evidence>
<keyword evidence="5" id="KW-0539">Nucleus</keyword>
<dbReference type="GO" id="GO:0031124">
    <property type="term" value="P:mRNA 3'-end processing"/>
    <property type="evidence" value="ECO:0007669"/>
    <property type="project" value="InterPro"/>
</dbReference>
<dbReference type="Proteomes" id="UP000006671">
    <property type="component" value="Unassembled WGS sequence"/>
</dbReference>
<feature type="repeat" description="WD" evidence="7">
    <location>
        <begin position="238"/>
        <end position="279"/>
    </location>
</feature>
<feature type="repeat" description="WD" evidence="7">
    <location>
        <begin position="387"/>
        <end position="428"/>
    </location>
</feature>
<dbReference type="InParanoid" id="D2V7D0"/>
<dbReference type="GO" id="GO:0005848">
    <property type="term" value="C:mRNA cleavage stimulating factor complex"/>
    <property type="evidence" value="ECO:0007669"/>
    <property type="project" value="InterPro"/>
</dbReference>
<dbReference type="STRING" id="5762.D2V7D0"/>
<dbReference type="InterPro" id="IPR036322">
    <property type="entry name" value="WD40_repeat_dom_sf"/>
</dbReference>
<dbReference type="SMART" id="SM00320">
    <property type="entry name" value="WD40"/>
    <property type="match status" value="6"/>
</dbReference>
<dbReference type="PROSITE" id="PS00678">
    <property type="entry name" value="WD_REPEATS_1"/>
    <property type="match status" value="1"/>
</dbReference>
<sequence length="551" mass="61215">MNNSATSSSNQQTSSTSASSSAGTANSGGGQSGGSAASGGLNPTMIVNNSGNTIACGDLFYAFFNQPHHQQNVKSGSSSASMKQQQQYIQQLLQEDVDDFQNPSSKMFKRFLYQMVVNQLKHDGFQGAANAVSEALFLEQDNQLFEKEPQRLSELLLLGMEKEKELKYDIFVEPSSKKNTKKRKSDFASQQNHVITLGENIHKSVPTTTSSSSSQAQKEGLSADGLALKHCNFTTKFITTHKGAARCAKFSNDGRYVVTGSSDCSLKLLDVSKMNYHHQTKAEVEDYSNARPVIRTFYDHIMPINDVEFHPYLPVIVSAAKDNSIKFFDITKPTVKKAFHTIEESHNVRTISIHPSGNYLLVGTDDTVIRTYDLTNNYKCYTSSNTYDNHFKSLNQVRYSPDGKMFISAGKDGAIKIWDGVTGRCVTTIPKAHGNSVFSVQFSQNSKYFLSGGSDSIVRIWDLSTGKQVRSYEPPKPQEVNYRVQASFNFNESGVMSSFHNDIIIWDTRMSSISHQLSGHIKPVRWIASSPVMHSIMSCSEDLRARFWNGE</sequence>
<comment type="subcellular location">
    <subcellularLocation>
        <location evidence="1">Nucleus</location>
    </subcellularLocation>
</comment>
<name>D2V7D0_NAEGR</name>
<feature type="repeat" description="WD" evidence="7">
    <location>
        <begin position="517"/>
        <end position="551"/>
    </location>
</feature>
<dbReference type="CDD" id="cd00200">
    <property type="entry name" value="WD40"/>
    <property type="match status" value="1"/>
</dbReference>
<dbReference type="PROSITE" id="PS50294">
    <property type="entry name" value="WD_REPEATS_REGION"/>
    <property type="match status" value="3"/>
</dbReference>
<feature type="compositionally biased region" description="Gly residues" evidence="8">
    <location>
        <begin position="26"/>
        <end position="36"/>
    </location>
</feature>
<keyword evidence="3" id="KW-0507">mRNA processing</keyword>
<dbReference type="Pfam" id="PF00400">
    <property type="entry name" value="WD40"/>
    <property type="match status" value="6"/>
</dbReference>
<evidence type="ECO:0000256" key="2">
    <source>
        <dbReference type="ARBA" id="ARBA00022574"/>
    </source>
</evidence>
<dbReference type="KEGG" id="ngr:NAEGRDRAFT_77293"/>